<accession>A0A285N463</accession>
<feature type="transmembrane region" description="Helical" evidence="6">
    <location>
        <begin position="226"/>
        <end position="249"/>
    </location>
</feature>
<comment type="subcellular location">
    <subcellularLocation>
        <location evidence="1">Cell membrane</location>
        <topology evidence="1">Multi-pass membrane protein</topology>
    </subcellularLocation>
</comment>
<organism evidence="8 9">
    <name type="scientific">Terribacillus aidingensis</name>
    <dbReference type="NCBI Taxonomy" id="586416"/>
    <lineage>
        <taxon>Bacteria</taxon>
        <taxon>Bacillati</taxon>
        <taxon>Bacillota</taxon>
        <taxon>Bacilli</taxon>
        <taxon>Bacillales</taxon>
        <taxon>Bacillaceae</taxon>
        <taxon>Terribacillus</taxon>
    </lineage>
</organism>
<dbReference type="EMBL" id="OBEK01000001">
    <property type="protein sequence ID" value="SNZ04229.1"/>
    <property type="molecule type" value="Genomic_DNA"/>
</dbReference>
<evidence type="ECO:0000259" key="7">
    <source>
        <dbReference type="Pfam" id="PF12698"/>
    </source>
</evidence>
<dbReference type="Proteomes" id="UP000219356">
    <property type="component" value="Unassembled WGS sequence"/>
</dbReference>
<dbReference type="AlphaFoldDB" id="A0A285N463"/>
<keyword evidence="5 6" id="KW-0472">Membrane</keyword>
<feature type="transmembrane region" description="Helical" evidence="6">
    <location>
        <begin position="275"/>
        <end position="299"/>
    </location>
</feature>
<feature type="transmembrane region" description="Helical" evidence="6">
    <location>
        <begin position="366"/>
        <end position="385"/>
    </location>
</feature>
<feature type="transmembrane region" description="Helical" evidence="6">
    <location>
        <begin position="181"/>
        <end position="205"/>
    </location>
</feature>
<protein>
    <submittedName>
        <fullName evidence="8">ABC-2 type transport system permease protein</fullName>
    </submittedName>
</protein>
<feature type="transmembrane region" description="Helical" evidence="6">
    <location>
        <begin position="20"/>
        <end position="38"/>
    </location>
</feature>
<dbReference type="InterPro" id="IPR051449">
    <property type="entry name" value="ABC-2_transporter_component"/>
</dbReference>
<evidence type="ECO:0000256" key="6">
    <source>
        <dbReference type="SAM" id="Phobius"/>
    </source>
</evidence>
<feature type="transmembrane region" description="Helical" evidence="6">
    <location>
        <begin position="336"/>
        <end position="354"/>
    </location>
</feature>
<dbReference type="GO" id="GO:0140359">
    <property type="term" value="F:ABC-type transporter activity"/>
    <property type="evidence" value="ECO:0007669"/>
    <property type="project" value="InterPro"/>
</dbReference>
<evidence type="ECO:0000256" key="4">
    <source>
        <dbReference type="ARBA" id="ARBA00022989"/>
    </source>
</evidence>
<evidence type="ECO:0000256" key="5">
    <source>
        <dbReference type="ARBA" id="ARBA00023136"/>
    </source>
</evidence>
<evidence type="ECO:0000313" key="8">
    <source>
        <dbReference type="EMBL" id="SNZ04229.1"/>
    </source>
</evidence>
<feature type="transmembrane region" description="Helical" evidence="6">
    <location>
        <begin position="311"/>
        <end position="330"/>
    </location>
</feature>
<dbReference type="RefSeq" id="WP_097039035.1">
    <property type="nucleotide sequence ID" value="NZ_OBEK01000001.1"/>
</dbReference>
<keyword evidence="4 6" id="KW-1133">Transmembrane helix</keyword>
<dbReference type="InterPro" id="IPR013525">
    <property type="entry name" value="ABC2_TM"/>
</dbReference>
<keyword evidence="2" id="KW-1003">Cell membrane</keyword>
<proteinExistence type="predicted"/>
<dbReference type="Pfam" id="PF12698">
    <property type="entry name" value="ABC2_membrane_3"/>
    <property type="match status" value="1"/>
</dbReference>
<dbReference type="GO" id="GO:0005886">
    <property type="term" value="C:plasma membrane"/>
    <property type="evidence" value="ECO:0007669"/>
    <property type="project" value="UniProtKB-SubCell"/>
</dbReference>
<name>A0A285N463_9BACI</name>
<evidence type="ECO:0000256" key="2">
    <source>
        <dbReference type="ARBA" id="ARBA00022475"/>
    </source>
</evidence>
<gene>
    <name evidence="8" type="ORF">SAMN05421503_0573</name>
</gene>
<dbReference type="Gene3D" id="3.40.190.10">
    <property type="entry name" value="Periplasmic binding protein-like II"/>
    <property type="match status" value="1"/>
</dbReference>
<dbReference type="STRING" id="586416.GZ22_14820"/>
<feature type="domain" description="ABC-2 type transporter transmembrane" evidence="7">
    <location>
        <begin position="19"/>
        <end position="385"/>
    </location>
</feature>
<keyword evidence="3 6" id="KW-0812">Transmembrane</keyword>
<evidence type="ECO:0000256" key="3">
    <source>
        <dbReference type="ARBA" id="ARBA00022692"/>
    </source>
</evidence>
<dbReference type="PANTHER" id="PTHR30294">
    <property type="entry name" value="MEMBRANE COMPONENT OF ABC TRANSPORTER YHHJ-RELATED"/>
    <property type="match status" value="1"/>
</dbReference>
<dbReference type="SUPFAM" id="SSF53850">
    <property type="entry name" value="Periplasmic binding protein-like II"/>
    <property type="match status" value="1"/>
</dbReference>
<reference evidence="9" key="1">
    <citation type="submission" date="2017-09" db="EMBL/GenBank/DDBJ databases">
        <authorList>
            <person name="Varghese N."/>
            <person name="Submissions S."/>
        </authorList>
    </citation>
    <scope>NUCLEOTIDE SEQUENCE [LARGE SCALE GENOMIC DNA]</scope>
    <source>
        <strain evidence="9">CGMCC 1.8913</strain>
    </source>
</reference>
<dbReference type="PANTHER" id="PTHR30294:SF29">
    <property type="entry name" value="MULTIDRUG ABC TRANSPORTER PERMEASE YBHS-RELATED"/>
    <property type="match status" value="1"/>
</dbReference>
<sequence length="419" mass="45838">MRKFWIVFSHTYLSRVKAKGFIITSAIFLLLICGLFYLPDIIERFSGNDEDPVVAVIDETENEQLYEALHASADGYQPELFEGTEEAAKQAVEEEDYEGLLVLRQSEQNLPEAAFYSMQLTNEVSDDIESQLQQVKVAQAASQAGIDEATIQEIYTPVSFEREALDEEAKTEEELAGSQGLVYILVFGLYMSVIIYGMMIATDISNEKSSRVMEILISSSSPVSQMFAKILAIGLVGLTQVALIAAAVYTMVQVRGSELDGGFIEFAGIANASPITLWFALIFFILGYFLYATICAGLGSVVSRMEDVQQLVSPVIFLVVAAFILSMYGLGSPDSPVIVVTSYIPFFTPMIMFLRIGVLGVPAWEAALGIAILVATILVIAWISAKVYRGGVLMYGKGGSFSQLKQALKLSGDIKNKEK</sequence>
<evidence type="ECO:0000313" key="9">
    <source>
        <dbReference type="Proteomes" id="UP000219356"/>
    </source>
</evidence>
<evidence type="ECO:0000256" key="1">
    <source>
        <dbReference type="ARBA" id="ARBA00004651"/>
    </source>
</evidence>
<dbReference type="OrthoDB" id="9768837at2"/>
<keyword evidence="9" id="KW-1185">Reference proteome</keyword>